<gene>
    <name evidence="4" type="ORF">KIW84_064287</name>
</gene>
<protein>
    <recommendedName>
        <fullName evidence="3">CCHC-type domain-containing protein</fullName>
    </recommendedName>
</protein>
<sequence length="195" mass="21562">MMSGLEETQVSLTSSVDYDEILNTTAFHPHEGKQHQSLSFARYQKIRVFSDLVDCCRIFEQDTKARAESYQQRVDRKGKNQNDRGKPYAAGKGFQRQSGMKRPSGGDSSAPAKCYRCGQAGHRIHECTSTEKKCFKCGKGGHLAAECRLKTMTCFNCGEVGHISPQCPKPKKENQSGGKVFALSGSETSADDRLI</sequence>
<evidence type="ECO:0000313" key="4">
    <source>
        <dbReference type="EMBL" id="KAI5398843.1"/>
    </source>
</evidence>
<dbReference type="EMBL" id="JAMSHJ010000006">
    <property type="protein sequence ID" value="KAI5398843.1"/>
    <property type="molecule type" value="Genomic_DNA"/>
</dbReference>
<evidence type="ECO:0000256" key="1">
    <source>
        <dbReference type="PROSITE-ProRule" id="PRU00047"/>
    </source>
</evidence>
<keyword evidence="1" id="KW-0479">Metal-binding</keyword>
<dbReference type="GO" id="GO:0002218">
    <property type="term" value="P:activation of innate immune response"/>
    <property type="evidence" value="ECO:0007669"/>
    <property type="project" value="InterPro"/>
</dbReference>
<feature type="domain" description="CCHC-type" evidence="3">
    <location>
        <begin position="113"/>
        <end position="129"/>
    </location>
</feature>
<dbReference type="GO" id="GO:0003723">
    <property type="term" value="F:RNA binding"/>
    <property type="evidence" value="ECO:0007669"/>
    <property type="project" value="InterPro"/>
</dbReference>
<dbReference type="InterPro" id="IPR036875">
    <property type="entry name" value="Znf_CCHC_sf"/>
</dbReference>
<dbReference type="Pfam" id="PF00098">
    <property type="entry name" value="zf-CCHC"/>
    <property type="match status" value="3"/>
</dbReference>
<keyword evidence="1" id="KW-0863">Zinc-finger</keyword>
<feature type="compositionally biased region" description="Basic and acidic residues" evidence="2">
    <location>
        <begin position="67"/>
        <end position="86"/>
    </location>
</feature>
<evidence type="ECO:0000259" key="3">
    <source>
        <dbReference type="PROSITE" id="PS50158"/>
    </source>
</evidence>
<comment type="caution">
    <text evidence="4">The sequence shown here is derived from an EMBL/GenBank/DDBJ whole genome shotgun (WGS) entry which is preliminary data.</text>
</comment>
<dbReference type="PROSITE" id="PS50158">
    <property type="entry name" value="ZF_CCHC"/>
    <property type="match status" value="3"/>
</dbReference>
<dbReference type="Gramene" id="Psat06G0428700-T1">
    <property type="protein sequence ID" value="KAI5398843.1"/>
    <property type="gene ID" value="KIW84_064287"/>
</dbReference>
<accession>A0A9D5A8V6</accession>
<dbReference type="InterPro" id="IPR001878">
    <property type="entry name" value="Znf_CCHC"/>
</dbReference>
<keyword evidence="1" id="KW-0862">Zinc</keyword>
<name>A0A9D5A8V6_PEA</name>
<feature type="region of interest" description="Disordered" evidence="2">
    <location>
        <begin position="167"/>
        <end position="195"/>
    </location>
</feature>
<feature type="domain" description="CCHC-type" evidence="3">
    <location>
        <begin position="133"/>
        <end position="148"/>
    </location>
</feature>
<organism evidence="4 5">
    <name type="scientific">Pisum sativum</name>
    <name type="common">Garden pea</name>
    <name type="synonym">Lathyrus oleraceus</name>
    <dbReference type="NCBI Taxonomy" id="3888"/>
    <lineage>
        <taxon>Eukaryota</taxon>
        <taxon>Viridiplantae</taxon>
        <taxon>Streptophyta</taxon>
        <taxon>Embryophyta</taxon>
        <taxon>Tracheophyta</taxon>
        <taxon>Spermatophyta</taxon>
        <taxon>Magnoliopsida</taxon>
        <taxon>eudicotyledons</taxon>
        <taxon>Gunneridae</taxon>
        <taxon>Pentapetalae</taxon>
        <taxon>rosids</taxon>
        <taxon>fabids</taxon>
        <taxon>Fabales</taxon>
        <taxon>Fabaceae</taxon>
        <taxon>Papilionoideae</taxon>
        <taxon>50 kb inversion clade</taxon>
        <taxon>NPAAA clade</taxon>
        <taxon>Hologalegina</taxon>
        <taxon>IRL clade</taxon>
        <taxon>Fabeae</taxon>
        <taxon>Lathyrus</taxon>
    </lineage>
</organism>
<dbReference type="PANTHER" id="PTHR22639:SF3">
    <property type="entry name" value="ZINC FINGER CCHC DOMAIN-CONTAINING PROTEIN 3"/>
    <property type="match status" value="1"/>
</dbReference>
<dbReference type="Gene3D" id="4.10.60.10">
    <property type="entry name" value="Zinc finger, CCHC-type"/>
    <property type="match status" value="2"/>
</dbReference>
<keyword evidence="5" id="KW-1185">Reference proteome</keyword>
<proteinExistence type="predicted"/>
<dbReference type="SMART" id="SM00343">
    <property type="entry name" value="ZnF_C2HC"/>
    <property type="match status" value="3"/>
</dbReference>
<dbReference type="SUPFAM" id="SSF57756">
    <property type="entry name" value="Retrovirus zinc finger-like domains"/>
    <property type="match status" value="2"/>
</dbReference>
<dbReference type="GO" id="GO:0008270">
    <property type="term" value="F:zinc ion binding"/>
    <property type="evidence" value="ECO:0007669"/>
    <property type="project" value="UniProtKB-KW"/>
</dbReference>
<dbReference type="Proteomes" id="UP001058974">
    <property type="component" value="Chromosome 6"/>
</dbReference>
<feature type="region of interest" description="Disordered" evidence="2">
    <location>
        <begin position="67"/>
        <end position="111"/>
    </location>
</feature>
<dbReference type="PANTHER" id="PTHR22639">
    <property type="entry name" value="GAG-RELATED PROTEIN"/>
    <property type="match status" value="1"/>
</dbReference>
<dbReference type="AlphaFoldDB" id="A0A9D5A8V6"/>
<reference evidence="4 5" key="1">
    <citation type="journal article" date="2022" name="Nat. Genet.">
        <title>Improved pea reference genome and pan-genome highlight genomic features and evolutionary characteristics.</title>
        <authorList>
            <person name="Yang T."/>
            <person name="Liu R."/>
            <person name="Luo Y."/>
            <person name="Hu S."/>
            <person name="Wang D."/>
            <person name="Wang C."/>
            <person name="Pandey M.K."/>
            <person name="Ge S."/>
            <person name="Xu Q."/>
            <person name="Li N."/>
            <person name="Li G."/>
            <person name="Huang Y."/>
            <person name="Saxena R.K."/>
            <person name="Ji Y."/>
            <person name="Li M."/>
            <person name="Yan X."/>
            <person name="He Y."/>
            <person name="Liu Y."/>
            <person name="Wang X."/>
            <person name="Xiang C."/>
            <person name="Varshney R.K."/>
            <person name="Ding H."/>
            <person name="Gao S."/>
            <person name="Zong X."/>
        </authorList>
    </citation>
    <scope>NUCLEOTIDE SEQUENCE [LARGE SCALE GENOMIC DNA]</scope>
    <source>
        <strain evidence="4 5">cv. Zhongwan 6</strain>
    </source>
</reference>
<evidence type="ECO:0000313" key="5">
    <source>
        <dbReference type="Proteomes" id="UP001058974"/>
    </source>
</evidence>
<dbReference type="InterPro" id="IPR042509">
    <property type="entry name" value="ZCCHC3"/>
</dbReference>
<evidence type="ECO:0000256" key="2">
    <source>
        <dbReference type="SAM" id="MobiDB-lite"/>
    </source>
</evidence>
<feature type="domain" description="CCHC-type" evidence="3">
    <location>
        <begin position="154"/>
        <end position="169"/>
    </location>
</feature>
<dbReference type="GO" id="GO:0003690">
    <property type="term" value="F:double-stranded DNA binding"/>
    <property type="evidence" value="ECO:0007669"/>
    <property type="project" value="InterPro"/>
</dbReference>